<dbReference type="Gene3D" id="3.20.20.140">
    <property type="entry name" value="Metal-dependent hydrolases"/>
    <property type="match status" value="1"/>
</dbReference>
<protein>
    <recommendedName>
        <fullName evidence="2">Dihydroorotase</fullName>
        <shortName evidence="2">DHOase</shortName>
        <ecNumber evidence="2">3.5.2.3</ecNumber>
    </recommendedName>
</protein>
<proteinExistence type="inferred from homology"/>
<keyword evidence="2" id="KW-0479">Metal-binding</keyword>
<evidence type="ECO:0000256" key="2">
    <source>
        <dbReference type="HAMAP-Rule" id="MF_00220"/>
    </source>
</evidence>
<dbReference type="Gene3D" id="2.30.40.10">
    <property type="entry name" value="Urease, subunit C, domain 1"/>
    <property type="match status" value="1"/>
</dbReference>
<feature type="binding site" evidence="2">
    <location>
        <position position="64"/>
    </location>
    <ligand>
        <name>Zn(2+)</name>
        <dbReference type="ChEBI" id="CHEBI:29105"/>
        <label>1</label>
    </ligand>
</feature>
<dbReference type="AlphaFoldDB" id="A0AAQ3LDN6"/>
<dbReference type="InterPro" id="IPR032466">
    <property type="entry name" value="Metal_Hydrolase"/>
</dbReference>
<comment type="similarity">
    <text evidence="2">Belongs to the metallo-dependent hydrolases superfamily. DHOase family. Class I DHOase subfamily.</text>
</comment>
<dbReference type="Proteomes" id="UP001304300">
    <property type="component" value="Chromosome"/>
</dbReference>
<dbReference type="CDD" id="cd01317">
    <property type="entry name" value="DHOase_IIa"/>
    <property type="match status" value="1"/>
</dbReference>
<dbReference type="GO" id="GO:0044205">
    <property type="term" value="P:'de novo' UMP biosynthetic process"/>
    <property type="evidence" value="ECO:0007669"/>
    <property type="project" value="UniProtKB-UniRule"/>
</dbReference>
<dbReference type="GO" id="GO:0008270">
    <property type="term" value="F:zinc ion binding"/>
    <property type="evidence" value="ECO:0007669"/>
    <property type="project" value="UniProtKB-UniRule"/>
</dbReference>
<dbReference type="SUPFAM" id="SSF51338">
    <property type="entry name" value="Composite domain of metallo-dependent hydrolases"/>
    <property type="match status" value="1"/>
</dbReference>
<dbReference type="GO" id="GO:0004038">
    <property type="term" value="F:allantoinase activity"/>
    <property type="evidence" value="ECO:0007669"/>
    <property type="project" value="TreeGrafter"/>
</dbReference>
<dbReference type="PANTHER" id="PTHR43668">
    <property type="entry name" value="ALLANTOINASE"/>
    <property type="match status" value="1"/>
</dbReference>
<dbReference type="Pfam" id="PF12890">
    <property type="entry name" value="DHOase"/>
    <property type="match status" value="1"/>
</dbReference>
<feature type="binding site" evidence="2">
    <location>
        <position position="181"/>
    </location>
    <ligand>
        <name>Zn(2+)</name>
        <dbReference type="ChEBI" id="CHEBI:29105"/>
        <label>2</label>
    </ligand>
</feature>
<dbReference type="InterPro" id="IPR004722">
    <property type="entry name" value="DHOase"/>
</dbReference>
<dbReference type="InterPro" id="IPR011059">
    <property type="entry name" value="Metal-dep_hydrolase_composite"/>
</dbReference>
<accession>A0AAQ3LDN6</accession>
<comment type="catalytic activity">
    <reaction evidence="2">
        <text>(S)-dihydroorotate + H2O = N-carbamoyl-L-aspartate + H(+)</text>
        <dbReference type="Rhea" id="RHEA:24296"/>
        <dbReference type="ChEBI" id="CHEBI:15377"/>
        <dbReference type="ChEBI" id="CHEBI:15378"/>
        <dbReference type="ChEBI" id="CHEBI:30864"/>
        <dbReference type="ChEBI" id="CHEBI:32814"/>
        <dbReference type="EC" id="3.5.2.3"/>
    </reaction>
</comment>
<keyword evidence="1 2" id="KW-0665">Pyrimidine biosynthesis</keyword>
<evidence type="ECO:0000259" key="3">
    <source>
        <dbReference type="Pfam" id="PF12890"/>
    </source>
</evidence>
<comment type="function">
    <text evidence="2">Catalyzes the reversible cyclization of carbamoyl aspartate to dihydroorotate.</text>
</comment>
<keyword evidence="2 4" id="KW-0378">Hydrolase</keyword>
<comment type="caution">
    <text evidence="2">Lacks conserved residue(s) required for the propagation of feature annotation.</text>
</comment>
<gene>
    <name evidence="2" type="primary">pyrC</name>
    <name evidence="4" type="ORF">RZN69_10235</name>
</gene>
<dbReference type="EC" id="3.5.2.3" evidence="2"/>
<feature type="binding site" evidence="2">
    <location>
        <position position="62"/>
    </location>
    <ligand>
        <name>Zn(2+)</name>
        <dbReference type="ChEBI" id="CHEBI:29105"/>
        <label>1</label>
    </ligand>
</feature>
<keyword evidence="5" id="KW-1185">Reference proteome</keyword>
<feature type="binding site" evidence="2">
    <location>
        <position position="234"/>
    </location>
    <ligand>
        <name>Zn(2+)</name>
        <dbReference type="ChEBI" id="CHEBI:29105"/>
        <label>2</label>
    </ligand>
</feature>
<keyword evidence="2" id="KW-0862">Zinc</keyword>
<dbReference type="SUPFAM" id="SSF51556">
    <property type="entry name" value="Metallo-dependent hydrolases"/>
    <property type="match status" value="1"/>
</dbReference>
<comment type="cofactor">
    <cofactor evidence="2">
        <name>Zn(2+)</name>
        <dbReference type="ChEBI" id="CHEBI:29105"/>
    </cofactor>
    <text evidence="2">Binds 2 Zn(2+) ions per subunit.</text>
</comment>
<feature type="binding site" evidence="2">
    <location>
        <begin position="330"/>
        <end position="331"/>
    </location>
    <ligand>
        <name>substrate</name>
    </ligand>
</feature>
<dbReference type="GO" id="GO:0006145">
    <property type="term" value="P:purine nucleobase catabolic process"/>
    <property type="evidence" value="ECO:0007669"/>
    <property type="project" value="TreeGrafter"/>
</dbReference>
<comment type="pathway">
    <text evidence="2">Pyrimidine metabolism; UMP biosynthesis via de novo pathway; (S)-dihydroorotate from bicarbonate: step 3/3.</text>
</comment>
<feature type="binding site" evidence="2">
    <location>
        <begin position="64"/>
        <end position="66"/>
    </location>
    <ligand>
        <name>substrate</name>
    </ligand>
</feature>
<dbReference type="InterPro" id="IPR050138">
    <property type="entry name" value="DHOase/Allantoinase_Hydrolase"/>
</dbReference>
<dbReference type="KEGG" id="puo:RZN69_10235"/>
<dbReference type="GO" id="GO:0005737">
    <property type="term" value="C:cytoplasm"/>
    <property type="evidence" value="ECO:0007669"/>
    <property type="project" value="TreeGrafter"/>
</dbReference>
<dbReference type="EMBL" id="CP136920">
    <property type="protein sequence ID" value="WOO43467.1"/>
    <property type="molecule type" value="Genomic_DNA"/>
</dbReference>
<feature type="binding site" evidence="2">
    <location>
        <position position="96"/>
    </location>
    <ligand>
        <name>substrate</name>
    </ligand>
</feature>
<feature type="binding site" evidence="2">
    <location>
        <position position="316"/>
    </location>
    <ligand>
        <name>substrate</name>
    </ligand>
</feature>
<organism evidence="4 5">
    <name type="scientific">Rubellicoccus peritrichatus</name>
    <dbReference type="NCBI Taxonomy" id="3080537"/>
    <lineage>
        <taxon>Bacteria</taxon>
        <taxon>Pseudomonadati</taxon>
        <taxon>Verrucomicrobiota</taxon>
        <taxon>Opitutia</taxon>
        <taxon>Puniceicoccales</taxon>
        <taxon>Cerasicoccaceae</taxon>
        <taxon>Rubellicoccus</taxon>
    </lineage>
</organism>
<dbReference type="HAMAP" id="MF_00220_B">
    <property type="entry name" value="PyrC_classI_B"/>
    <property type="match status" value="1"/>
</dbReference>
<evidence type="ECO:0000313" key="4">
    <source>
        <dbReference type="EMBL" id="WOO43467.1"/>
    </source>
</evidence>
<reference evidence="4 5" key="1">
    <citation type="submission" date="2023-10" db="EMBL/GenBank/DDBJ databases">
        <title>Rubellicoccus peritrichatus gen. nov., sp. nov., isolated from an algae of coral reef tank.</title>
        <authorList>
            <person name="Luo J."/>
        </authorList>
    </citation>
    <scope>NUCLEOTIDE SEQUENCE [LARGE SCALE GENOMIC DNA]</scope>
    <source>
        <strain evidence="4 5">CR14</strain>
    </source>
</reference>
<sequence>MSEYLCIKGGRIIDPANDRDEVADLYVKGDKIVGALSESELKEASIVDATGKIVCPGFVDLHTHLREPGDTSKETIGSGTMAAAAGGFTTVVCMPNTKPPADNAGTIQLILDAIERTAVINVLPTGCLTAEREGEKLAPIGSLEKAGVVAVTDGGHCIQNTEIMRRAVEYATMFDLPIFDHCEDASLTDGCVMHEGEWSLKLGLRGMPRAAEDIMVARNAILAEQTGARMHLQHIASASALDVIRWSQKRIEEKQGARLTAEVTPHHLAFTHEHLAGYDTHFKVVPPLRTEDDRQALINGLLDGTIECIATAHAPHTEIQKDHEFDYAPFGMNGLETAFSVCYDVLVKAGHASLNQLIGWMTYKPAAIINRPKGTLSEGSSADFTLIDLEATWEVTEEGFRSLSHNSPWLGQTLPAQVTRTYYRGELVYSLS</sequence>
<name>A0AAQ3LDN6_9BACT</name>
<feature type="domain" description="Dihydroorotase catalytic" evidence="3">
    <location>
        <begin position="51"/>
        <end position="237"/>
    </location>
</feature>
<evidence type="ECO:0000256" key="1">
    <source>
        <dbReference type="ARBA" id="ARBA00022975"/>
    </source>
</evidence>
<dbReference type="PANTHER" id="PTHR43668:SF2">
    <property type="entry name" value="ALLANTOINASE"/>
    <property type="match status" value="1"/>
</dbReference>
<dbReference type="GO" id="GO:0004151">
    <property type="term" value="F:dihydroorotase activity"/>
    <property type="evidence" value="ECO:0007669"/>
    <property type="project" value="UniProtKB-UniRule"/>
</dbReference>
<dbReference type="RefSeq" id="WP_317836023.1">
    <property type="nucleotide sequence ID" value="NZ_CP136920.1"/>
</dbReference>
<dbReference type="InterPro" id="IPR024403">
    <property type="entry name" value="DHOase_cat"/>
</dbReference>
<dbReference type="NCBIfam" id="TIGR00857">
    <property type="entry name" value="pyrC_multi"/>
    <property type="match status" value="1"/>
</dbReference>
<evidence type="ECO:0000313" key="5">
    <source>
        <dbReference type="Proteomes" id="UP001304300"/>
    </source>
</evidence>